<evidence type="ECO:0000313" key="1">
    <source>
        <dbReference type="EMBL" id="QWS32853.1"/>
    </source>
</evidence>
<sequence>MSPTPQERLDDVLLACRRIQEYVADPTLPETVVHDAVRMRLIDIASSVRSLPPAVTAREPAIPWAQVSALAERLTRRPCDTPASVLLSTARTDVPVLCEAALRMRARCG</sequence>
<dbReference type="EMBL" id="CP076544">
    <property type="protein sequence ID" value="QWS32853.1"/>
    <property type="molecule type" value="Genomic_DNA"/>
</dbReference>
<organism evidence="1 2">
    <name type="scientific">Curtobacterium aetherium</name>
    <dbReference type="NCBI Taxonomy" id="2841594"/>
    <lineage>
        <taxon>Bacteria</taxon>
        <taxon>Bacillati</taxon>
        <taxon>Actinomycetota</taxon>
        <taxon>Actinomycetes</taxon>
        <taxon>Micrococcales</taxon>
        <taxon>Microbacteriaceae</taxon>
        <taxon>Curtobacterium</taxon>
    </lineage>
</organism>
<name>A0ACD1E1N2_9MICO</name>
<dbReference type="Proteomes" id="UP000681794">
    <property type="component" value="Chromosome"/>
</dbReference>
<gene>
    <name evidence="1" type="ORF">KM842_11340</name>
</gene>
<evidence type="ECO:0000313" key="2">
    <source>
        <dbReference type="Proteomes" id="UP000681794"/>
    </source>
</evidence>
<accession>A0ACD1E1N2</accession>
<proteinExistence type="predicted"/>
<protein>
    <submittedName>
        <fullName evidence="1">Uncharacterized protein</fullName>
    </submittedName>
</protein>
<keyword evidence="2" id="KW-1185">Reference proteome</keyword>
<reference evidence="1" key="1">
    <citation type="submission" date="2021-06" db="EMBL/GenBank/DDBJ databases">
        <authorList>
            <person name="Ellington A.J."/>
            <person name="Bryan N.C."/>
            <person name="Christner B.C."/>
            <person name="Reisch C.R."/>
        </authorList>
    </citation>
    <scope>NUCLEOTIDE SEQUENCE</scope>
    <source>
        <strain evidence="1">L6-1</strain>
    </source>
</reference>